<gene>
    <name evidence="2" type="ORF">PR048_023019</name>
</gene>
<feature type="compositionally biased region" description="Basic and acidic residues" evidence="1">
    <location>
        <begin position="228"/>
        <end position="241"/>
    </location>
</feature>
<organism evidence="2 3">
    <name type="scientific">Dryococelus australis</name>
    <dbReference type="NCBI Taxonomy" id="614101"/>
    <lineage>
        <taxon>Eukaryota</taxon>
        <taxon>Metazoa</taxon>
        <taxon>Ecdysozoa</taxon>
        <taxon>Arthropoda</taxon>
        <taxon>Hexapoda</taxon>
        <taxon>Insecta</taxon>
        <taxon>Pterygota</taxon>
        <taxon>Neoptera</taxon>
        <taxon>Polyneoptera</taxon>
        <taxon>Phasmatodea</taxon>
        <taxon>Verophasmatodea</taxon>
        <taxon>Anareolatae</taxon>
        <taxon>Phasmatidae</taxon>
        <taxon>Eurycanthinae</taxon>
        <taxon>Dryococelus</taxon>
    </lineage>
</organism>
<feature type="compositionally biased region" description="Basic and acidic residues" evidence="1">
    <location>
        <begin position="294"/>
        <end position="303"/>
    </location>
</feature>
<accession>A0ABQ9GSW3</accession>
<dbReference type="EMBL" id="JARBHB010000009">
    <property type="protein sequence ID" value="KAJ8875126.1"/>
    <property type="molecule type" value="Genomic_DNA"/>
</dbReference>
<evidence type="ECO:0000256" key="1">
    <source>
        <dbReference type="SAM" id="MobiDB-lite"/>
    </source>
</evidence>
<reference evidence="2 3" key="1">
    <citation type="submission" date="2023-02" db="EMBL/GenBank/DDBJ databases">
        <title>LHISI_Scaffold_Assembly.</title>
        <authorList>
            <person name="Stuart O.P."/>
            <person name="Cleave R."/>
            <person name="Magrath M.J.L."/>
            <person name="Mikheyev A.S."/>
        </authorList>
    </citation>
    <scope>NUCLEOTIDE SEQUENCE [LARGE SCALE GENOMIC DNA]</scope>
    <source>
        <strain evidence="2">Daus_M_001</strain>
        <tissue evidence="2">Leg muscle</tissue>
    </source>
</reference>
<name>A0ABQ9GSW3_9NEOP</name>
<proteinExistence type="predicted"/>
<protein>
    <submittedName>
        <fullName evidence="2">Uncharacterized protein</fullName>
    </submittedName>
</protein>
<evidence type="ECO:0000313" key="2">
    <source>
        <dbReference type="EMBL" id="KAJ8875126.1"/>
    </source>
</evidence>
<evidence type="ECO:0000313" key="3">
    <source>
        <dbReference type="Proteomes" id="UP001159363"/>
    </source>
</evidence>
<feature type="compositionally biased region" description="Basic and acidic residues" evidence="1">
    <location>
        <begin position="735"/>
        <end position="747"/>
    </location>
</feature>
<comment type="caution">
    <text evidence="2">The sequence shown here is derived from an EMBL/GenBank/DDBJ whole genome shotgun (WGS) entry which is preliminary data.</text>
</comment>
<dbReference type="Proteomes" id="UP001159363">
    <property type="component" value="Chromosome 8"/>
</dbReference>
<feature type="region of interest" description="Disordered" evidence="1">
    <location>
        <begin position="294"/>
        <end position="324"/>
    </location>
</feature>
<feature type="region of interest" description="Disordered" evidence="1">
    <location>
        <begin position="228"/>
        <end position="248"/>
    </location>
</feature>
<feature type="region of interest" description="Disordered" evidence="1">
    <location>
        <begin position="735"/>
        <end position="776"/>
    </location>
</feature>
<sequence>MLDSWSYALKLVRYNFPYKLVRKLPRDLLPEYACKKLWRALWNNLSNDTCSHTRKDESIFNDSTSGGTYDLSGRRLFIPPGIIKLIPGAVAEIQRISLFVPRFPEAAAVNTRRNTTTPQLQFLLAGDEPLTGTQERADYRALGRSATSRRVHSAGDTKDSLIKDCVKAARQGPEIIATSANQGKKPATSKLLTTHRYRLTRRAQLHLSTTGQTPGKIAVMCESVRPASFHDRPDSREDPSHVRVRSTSSLQLDTASSIMFQVGTAQHRYKETRRAVLITENAIRRNVRDVGKWEIPEKTRRPESSSSDSITTREKLGATPPGIEFGHPRGFVAIPLATIPRVEQWIWPRLTSPHPAIQFVPKMFSIGLRSGLWAGQSNRRTLLSAYHCIVALDTWHLALSSWKHYTARMELKSLRKSRALTCLQLPYQGTYIYPLDVEVSLKFSRRRAGRVVKSYQGMWPSRLAGLGQGLRRQQVRWRPEPPLLRARYTPFLTSHSIPRNLFDTTTTRLASPGSFATLAEARPQQPEQTPTTSCVSHSTILLSLFFYPLALLKELGNLEVIDHGTPKASPDAPRTLKRRKISFTSSISRRLTRRLVSCLRLKAFVASQGRPFYQSSQRRNFTPFEGLASLLGGLVSRYALVPVPHSPRPHWQVSPVTLQSSPVLFVWRVGRLMALAVGSADPPDHSTPKTREFHFALPLALAEHAGSRRLVHCYLQRAVSPASMRVIEVSMEQRWDERASETGDPRENPPTNGIARQDSHMRKSGVTRPGIEAGSS</sequence>
<keyword evidence="3" id="KW-1185">Reference proteome</keyword>